<feature type="compositionally biased region" description="Low complexity" evidence="5">
    <location>
        <begin position="699"/>
        <end position="709"/>
    </location>
</feature>
<evidence type="ECO:0000256" key="1">
    <source>
        <dbReference type="ARBA" id="ARBA00004718"/>
    </source>
</evidence>
<accession>A0A0F7SRD9</accession>
<evidence type="ECO:0000256" key="2">
    <source>
        <dbReference type="ARBA" id="ARBA00005383"/>
    </source>
</evidence>
<dbReference type="InterPro" id="IPR038654">
    <property type="entry name" value="PINIT_sf"/>
</dbReference>
<dbReference type="GO" id="GO:0061665">
    <property type="term" value="F:SUMO ligase activity"/>
    <property type="evidence" value="ECO:0007669"/>
    <property type="project" value="TreeGrafter"/>
</dbReference>
<proteinExistence type="inferred from homology"/>
<feature type="compositionally biased region" description="Basic and acidic residues" evidence="5">
    <location>
        <begin position="879"/>
        <end position="888"/>
    </location>
</feature>
<evidence type="ECO:0000259" key="6">
    <source>
        <dbReference type="PROSITE" id="PS51466"/>
    </source>
</evidence>
<dbReference type="AlphaFoldDB" id="A0A0F7SRD9"/>
<feature type="compositionally biased region" description="Polar residues" evidence="5">
    <location>
        <begin position="790"/>
        <end position="803"/>
    </location>
</feature>
<dbReference type="PANTHER" id="PTHR10782:SF4">
    <property type="entry name" value="TONALLI, ISOFORM E"/>
    <property type="match status" value="1"/>
</dbReference>
<dbReference type="Gene3D" id="3.30.40.10">
    <property type="entry name" value="Zinc/RING finger domain, C3HC4 (zinc finger)"/>
    <property type="match status" value="1"/>
</dbReference>
<dbReference type="Pfam" id="PF14324">
    <property type="entry name" value="PINIT"/>
    <property type="match status" value="1"/>
</dbReference>
<feature type="compositionally biased region" description="Low complexity" evidence="5">
    <location>
        <begin position="646"/>
        <end position="680"/>
    </location>
</feature>
<feature type="compositionally biased region" description="Polar residues" evidence="5">
    <location>
        <begin position="755"/>
        <end position="776"/>
    </location>
</feature>
<feature type="compositionally biased region" description="Polar residues" evidence="5">
    <location>
        <begin position="584"/>
        <end position="593"/>
    </location>
</feature>
<protein>
    <submittedName>
        <fullName evidence="7">Zn-finger transcription factor</fullName>
    </submittedName>
</protein>
<comment type="pathway">
    <text evidence="1">Protein modification; protein sumoylation.</text>
</comment>
<dbReference type="InterPro" id="IPR013083">
    <property type="entry name" value="Znf_RING/FYVE/PHD"/>
</dbReference>
<feature type="region of interest" description="Disordered" evidence="5">
    <location>
        <begin position="129"/>
        <end position="172"/>
    </location>
</feature>
<sequence length="888" mass="96168">MSYHGGYVPPWELPSNHYNQTSPPNLQPPPLVNADLRWDDFNATLSMINTITVANKMSLIKQLNSSMNLNLKATQALKAELVSRLHTYLRGIRERNDIASYIRFKEIARAYIPTRWNTTSQYKPIQQYPVSAQDAHHPQAISGASGMPHSNSWTASRATPSTPAPPPRKPYKWKNSPLFTVSTPLTDMILVKGDSTDRVAATANFIIPDDIRSKIESSNANPNSSPRYSVRLFCTSSTHYSPSYGQTAAASQGLPVEFPLTCEVRVNYELIGASLKGLKKKPGSCPPADLMKGKTAVHPLLRMGSSNRLELIHINPNGPASKPRYYMQACLVETITSDTLLHTVQKGPRRPVEKVEDFIRHMSDDAEIQMGASGLSLKCPCFEASSWLQINEQTPLWSCPVCEKGLTLDSMFIDDYTDSILKACDSDVDEVIIEPDAAWHTADRKHGTPSWLEANPVKALSDAPPSHQSTPMPSEDKAKEAEIYLLSSDDEDADHSTTHSNDRSATAPPSAAPPVAPTNPGYSAPTHPATSNTDPIDLTLDSDDEDDEQPTQSYTPPLPVSAPLPLLQRLSSPLPSLHPIVKTQDSTELSSLGPSLKRNAPDSEEPSQPPDKRTRVDENGTSEDLQIRGPDPIVERPSSARRRPSEQASSGPSPFHSVVSPVPAPPASTTASVPPAYLSQPIPPSHPQPPVSNLPPPTSSSSFPTTSSTDARLPYCPRSNSHAVPDERPHHPIPRRPHPYSLPSDEPGKPGESGSGNAPTRSQPGISTLTADSNKSPPGPNLDSGLGGNSHPSYSHSRLTTTARPWFYPEPTANVIGAGSGGGGNHYSLPQRPPPHVSPYSSPPMNRSGNENGSSHINGNRNGYNDRNGGHGWPGTSHDILRGETDRR</sequence>
<feature type="compositionally biased region" description="Pro residues" evidence="5">
    <location>
        <begin position="681"/>
        <end position="698"/>
    </location>
</feature>
<feature type="domain" description="PINIT" evidence="6">
    <location>
        <begin position="159"/>
        <end position="335"/>
    </location>
</feature>
<dbReference type="Gene3D" id="2.60.120.780">
    <property type="entry name" value="PINIT domain"/>
    <property type="match status" value="1"/>
</dbReference>
<comment type="similarity">
    <text evidence="2">Belongs to the PIAS family.</text>
</comment>
<reference evidence="7" key="1">
    <citation type="submission" date="2014-08" db="EMBL/GenBank/DDBJ databases">
        <authorList>
            <person name="Sharma Rahul"/>
            <person name="Thines Marco"/>
        </authorList>
    </citation>
    <scope>NUCLEOTIDE SEQUENCE</scope>
</reference>
<feature type="compositionally biased region" description="Low complexity" evidence="5">
    <location>
        <begin position="152"/>
        <end position="161"/>
    </location>
</feature>
<keyword evidence="3" id="KW-0808">Transferase</keyword>
<feature type="region of interest" description="Disordered" evidence="5">
    <location>
        <begin position="458"/>
        <end position="477"/>
    </location>
</feature>
<feature type="region of interest" description="Disordered" evidence="5">
    <location>
        <begin position="584"/>
        <end position="888"/>
    </location>
</feature>
<feature type="compositionally biased region" description="Low complexity" evidence="5">
    <location>
        <begin position="858"/>
        <end position="867"/>
    </location>
</feature>
<dbReference type="EMBL" id="LN483166">
    <property type="protein sequence ID" value="CED84777.1"/>
    <property type="molecule type" value="Genomic_DNA"/>
</dbReference>
<evidence type="ECO:0000313" key="7">
    <source>
        <dbReference type="EMBL" id="CED84777.1"/>
    </source>
</evidence>
<feature type="compositionally biased region" description="Polar residues" evidence="5">
    <location>
        <begin position="845"/>
        <end position="857"/>
    </location>
</feature>
<evidence type="ECO:0000256" key="4">
    <source>
        <dbReference type="ARBA" id="ARBA00022786"/>
    </source>
</evidence>
<feature type="compositionally biased region" description="Acidic residues" evidence="5">
    <location>
        <begin position="540"/>
        <end position="549"/>
    </location>
</feature>
<evidence type="ECO:0000256" key="5">
    <source>
        <dbReference type="SAM" id="MobiDB-lite"/>
    </source>
</evidence>
<dbReference type="InterPro" id="IPR023321">
    <property type="entry name" value="PINIT"/>
</dbReference>
<dbReference type="PANTHER" id="PTHR10782">
    <property type="entry name" value="ZINC FINGER MIZ DOMAIN-CONTAINING PROTEIN"/>
    <property type="match status" value="1"/>
</dbReference>
<feature type="region of interest" description="Disordered" evidence="5">
    <location>
        <begin position="491"/>
        <end position="564"/>
    </location>
</feature>
<evidence type="ECO:0000256" key="3">
    <source>
        <dbReference type="ARBA" id="ARBA00022679"/>
    </source>
</evidence>
<organism evidence="7">
    <name type="scientific">Phaffia rhodozyma</name>
    <name type="common">Yeast</name>
    <name type="synonym">Xanthophyllomyces dendrorhous</name>
    <dbReference type="NCBI Taxonomy" id="264483"/>
    <lineage>
        <taxon>Eukaryota</taxon>
        <taxon>Fungi</taxon>
        <taxon>Dikarya</taxon>
        <taxon>Basidiomycota</taxon>
        <taxon>Agaricomycotina</taxon>
        <taxon>Tremellomycetes</taxon>
        <taxon>Cystofilobasidiales</taxon>
        <taxon>Mrakiaceae</taxon>
        <taxon>Phaffia</taxon>
    </lineage>
</organism>
<dbReference type="UniPathway" id="UPA00886"/>
<keyword evidence="4" id="KW-0833">Ubl conjugation pathway</keyword>
<dbReference type="GO" id="GO:0016925">
    <property type="term" value="P:protein sumoylation"/>
    <property type="evidence" value="ECO:0007669"/>
    <property type="project" value="UniProtKB-UniPathway"/>
</dbReference>
<dbReference type="GO" id="GO:0000785">
    <property type="term" value="C:chromatin"/>
    <property type="evidence" value="ECO:0007669"/>
    <property type="project" value="TreeGrafter"/>
</dbReference>
<name>A0A0F7SRD9_PHARH</name>
<dbReference type="PROSITE" id="PS51466">
    <property type="entry name" value="PINIT"/>
    <property type="match status" value="1"/>
</dbReference>